<comment type="similarity">
    <text evidence="1">Belongs to the TRAFAC class TrmE-Era-EngA-EngB-Septin-like GTPase superfamily. AIG1/Toc34/Toc159-like paraseptin GTPase family. IAN subfamily.</text>
</comment>
<dbReference type="KEGG" id="sluc:116044917"/>
<proteinExistence type="inferred from homology"/>
<dbReference type="PROSITE" id="PS51720">
    <property type="entry name" value="G_AIG1"/>
    <property type="match status" value="1"/>
</dbReference>
<feature type="coiled-coil region" evidence="4">
    <location>
        <begin position="244"/>
        <end position="275"/>
    </location>
</feature>
<dbReference type="InterPro" id="IPR006703">
    <property type="entry name" value="G_AIG1"/>
</dbReference>
<dbReference type="RefSeq" id="XP_031148320.1">
    <property type="nucleotide sequence ID" value="XM_031292460.2"/>
</dbReference>
<sequence length="313" mass="35751">MQEREESEAGRRRRRSMDYPINMSEVRLVVVGRTGSGKSSSGNTILGGPIFTADVSHLSVTKQCCKQTGEVCNRQVTIIDTPGLFDTSQEDEYVKREIAKCINMSAPGPHAILLVIKLGPFTAEERDAVGKVEEIFGEDAWKYTIVLFTYGDRVTSDFKQLVEKAGPELQAILKKVANRYHVFNNLKANDRGQVLGLLEKVEEMVGANGGQFYSNYTYEEVSKMLLKREKELREFYDKKLEESIKSVESKYEKKLSEAQQERQKVENSLQSELQEVKRYYHALERGVRHVVEHTVKDDSMEDILKFHEALKLN</sequence>
<evidence type="ECO:0000259" key="5">
    <source>
        <dbReference type="PROSITE" id="PS51720"/>
    </source>
</evidence>
<keyword evidence="3" id="KW-0342">GTP-binding</keyword>
<keyword evidence="4" id="KW-0175">Coiled coil</keyword>
<dbReference type="Gene3D" id="3.40.50.300">
    <property type="entry name" value="P-loop containing nucleotide triphosphate hydrolases"/>
    <property type="match status" value="1"/>
</dbReference>
<dbReference type="GeneTree" id="ENSGT01140000282522"/>
<evidence type="ECO:0000256" key="1">
    <source>
        <dbReference type="ARBA" id="ARBA00008535"/>
    </source>
</evidence>
<dbReference type="OrthoDB" id="8954335at2759"/>
<name>A0A8C9ZYJ9_SANLU</name>
<keyword evidence="2" id="KW-0547">Nucleotide-binding</keyword>
<reference evidence="6" key="2">
    <citation type="submission" date="2025-09" db="UniProtKB">
        <authorList>
            <consortium name="Ensembl"/>
        </authorList>
    </citation>
    <scope>IDENTIFICATION</scope>
</reference>
<dbReference type="InterPro" id="IPR045058">
    <property type="entry name" value="GIMA/IAN/Toc"/>
</dbReference>
<organism evidence="6 7">
    <name type="scientific">Sander lucioperca</name>
    <name type="common">Pike-perch</name>
    <name type="synonym">Perca lucioperca</name>
    <dbReference type="NCBI Taxonomy" id="283035"/>
    <lineage>
        <taxon>Eukaryota</taxon>
        <taxon>Metazoa</taxon>
        <taxon>Chordata</taxon>
        <taxon>Craniata</taxon>
        <taxon>Vertebrata</taxon>
        <taxon>Euteleostomi</taxon>
        <taxon>Actinopterygii</taxon>
        <taxon>Neopterygii</taxon>
        <taxon>Teleostei</taxon>
        <taxon>Neoteleostei</taxon>
        <taxon>Acanthomorphata</taxon>
        <taxon>Eupercaria</taxon>
        <taxon>Perciformes</taxon>
        <taxon>Percoidei</taxon>
        <taxon>Percidae</taxon>
        <taxon>Luciopercinae</taxon>
        <taxon>Sander</taxon>
    </lineage>
</organism>
<dbReference type="CDD" id="cd01852">
    <property type="entry name" value="AIG1"/>
    <property type="match status" value="1"/>
</dbReference>
<dbReference type="Pfam" id="PF04548">
    <property type="entry name" value="AIG1"/>
    <property type="match status" value="1"/>
</dbReference>
<dbReference type="GO" id="GO:0005525">
    <property type="term" value="F:GTP binding"/>
    <property type="evidence" value="ECO:0007669"/>
    <property type="project" value="UniProtKB-KW"/>
</dbReference>
<evidence type="ECO:0000256" key="2">
    <source>
        <dbReference type="ARBA" id="ARBA00022741"/>
    </source>
</evidence>
<evidence type="ECO:0000256" key="4">
    <source>
        <dbReference type="SAM" id="Coils"/>
    </source>
</evidence>
<dbReference type="InterPro" id="IPR027417">
    <property type="entry name" value="P-loop_NTPase"/>
</dbReference>
<gene>
    <name evidence="6" type="primary">LOC116044917</name>
</gene>
<dbReference type="AlphaFoldDB" id="A0A8C9ZYJ9"/>
<protein>
    <submittedName>
        <fullName evidence="6">GTPase IMAP family member 7-like</fullName>
    </submittedName>
</protein>
<dbReference type="GeneID" id="116044917"/>
<keyword evidence="7" id="KW-1185">Reference proteome</keyword>
<reference evidence="6" key="1">
    <citation type="submission" date="2025-08" db="UniProtKB">
        <authorList>
            <consortium name="Ensembl"/>
        </authorList>
    </citation>
    <scope>IDENTIFICATION</scope>
</reference>
<dbReference type="PANTHER" id="PTHR10903">
    <property type="entry name" value="GTPASE, IMAP FAMILY MEMBER-RELATED"/>
    <property type="match status" value="1"/>
</dbReference>
<accession>A0A8C9ZYJ9</accession>
<evidence type="ECO:0000256" key="3">
    <source>
        <dbReference type="ARBA" id="ARBA00023134"/>
    </source>
</evidence>
<dbReference type="Proteomes" id="UP000694568">
    <property type="component" value="Unplaced"/>
</dbReference>
<evidence type="ECO:0000313" key="6">
    <source>
        <dbReference type="Ensembl" id="ENSSLUP00000044366.1"/>
    </source>
</evidence>
<dbReference type="FunFam" id="3.40.50.300:FF:000366">
    <property type="entry name" value="GTPase, IMAP family member 2"/>
    <property type="match status" value="1"/>
</dbReference>
<feature type="domain" description="AIG1-type G" evidence="5">
    <location>
        <begin position="23"/>
        <end position="222"/>
    </location>
</feature>
<dbReference type="SUPFAM" id="SSF52540">
    <property type="entry name" value="P-loop containing nucleoside triphosphate hydrolases"/>
    <property type="match status" value="1"/>
</dbReference>
<evidence type="ECO:0000313" key="7">
    <source>
        <dbReference type="Proteomes" id="UP000694568"/>
    </source>
</evidence>
<dbReference type="PANTHER" id="PTHR10903:SF180">
    <property type="entry name" value="GTPASE IMAP FAMILY MEMBER 7-LIKE"/>
    <property type="match status" value="1"/>
</dbReference>
<dbReference type="Ensembl" id="ENSSLUT00000045764.1">
    <property type="protein sequence ID" value="ENSSLUP00000044366.1"/>
    <property type="gene ID" value="ENSSLUG00000019644.1"/>
</dbReference>